<feature type="chain" id="PRO_5034340251" description="Lipoprotein" evidence="1">
    <location>
        <begin position="21"/>
        <end position="156"/>
    </location>
</feature>
<proteinExistence type="predicted"/>
<accession>A0A892ZEZ6</accession>
<dbReference type="RefSeq" id="WP_230338501.1">
    <property type="nucleotide sequence ID" value="NZ_CP069798.1"/>
</dbReference>
<gene>
    <name evidence="2" type="ORF">JQU52_10855</name>
</gene>
<sequence>MNKMLIATAALLALAGCASQQTPATTANTGSTAASSMQLAEVSSIDSTVEVAYTCDSPEGPKKVGAMYGVKDNTLVVAQIKIGDQLTPGLYRVLNDAQGERQNSYYGSGLTWTTGKATPANAKKVNGDMLTQASALDAMGAPVGTQTVLLRTCRAN</sequence>
<dbReference type="KEGG" id="ptes:JQU52_10855"/>
<reference evidence="2" key="1">
    <citation type="submission" date="2021-02" db="EMBL/GenBank/DDBJ databases">
        <title>Neisseriaceae sp. 26B isolated from the cloaca of a Common Toad-headed Turtle (Mesoclemmys nasuta).</title>
        <authorList>
            <person name="Spergser J."/>
            <person name="Busse H.-J."/>
        </authorList>
    </citation>
    <scope>NUCLEOTIDE SEQUENCE</scope>
    <source>
        <strain evidence="2">26B</strain>
    </source>
</reference>
<dbReference type="PROSITE" id="PS51257">
    <property type="entry name" value="PROKAR_LIPOPROTEIN"/>
    <property type="match status" value="1"/>
</dbReference>
<evidence type="ECO:0008006" key="4">
    <source>
        <dbReference type="Google" id="ProtNLM"/>
    </source>
</evidence>
<dbReference type="AlphaFoldDB" id="A0A892ZEZ6"/>
<keyword evidence="3" id="KW-1185">Reference proteome</keyword>
<evidence type="ECO:0000256" key="1">
    <source>
        <dbReference type="SAM" id="SignalP"/>
    </source>
</evidence>
<dbReference type="Proteomes" id="UP000653156">
    <property type="component" value="Chromosome"/>
</dbReference>
<feature type="signal peptide" evidence="1">
    <location>
        <begin position="1"/>
        <end position="20"/>
    </location>
</feature>
<organism evidence="2 3">
    <name type="scientific">Paralysiella testudinis</name>
    <dbReference type="NCBI Taxonomy" id="2809020"/>
    <lineage>
        <taxon>Bacteria</taxon>
        <taxon>Pseudomonadati</taxon>
        <taxon>Pseudomonadota</taxon>
        <taxon>Betaproteobacteria</taxon>
        <taxon>Neisseriales</taxon>
        <taxon>Neisseriaceae</taxon>
        <taxon>Paralysiella</taxon>
    </lineage>
</organism>
<protein>
    <recommendedName>
        <fullName evidence="4">Lipoprotein</fullName>
    </recommendedName>
</protein>
<name>A0A892ZEZ6_9NEIS</name>
<evidence type="ECO:0000313" key="2">
    <source>
        <dbReference type="EMBL" id="QRQ81213.1"/>
    </source>
</evidence>
<evidence type="ECO:0000313" key="3">
    <source>
        <dbReference type="Proteomes" id="UP000653156"/>
    </source>
</evidence>
<keyword evidence="1" id="KW-0732">Signal</keyword>
<dbReference type="EMBL" id="CP069798">
    <property type="protein sequence ID" value="QRQ81213.1"/>
    <property type="molecule type" value="Genomic_DNA"/>
</dbReference>